<evidence type="ECO:0000256" key="2">
    <source>
        <dbReference type="ARBA" id="ARBA00022679"/>
    </source>
</evidence>
<accession>A0A4P7VLG3</accession>
<name>A0A4P7VLG3_9BACT</name>
<dbReference type="Gene3D" id="3.40.50.10350">
    <property type="entry name" value="Glycerate kinase, domain 1"/>
    <property type="match status" value="1"/>
</dbReference>
<evidence type="ECO:0000256" key="1">
    <source>
        <dbReference type="ARBA" id="ARBA00006284"/>
    </source>
</evidence>
<organism evidence="5 6">
    <name type="scientific">Muribaculum gordoncarteri</name>
    <dbReference type="NCBI Taxonomy" id="2530390"/>
    <lineage>
        <taxon>Bacteria</taxon>
        <taxon>Pseudomonadati</taxon>
        <taxon>Bacteroidota</taxon>
        <taxon>Bacteroidia</taxon>
        <taxon>Bacteroidales</taxon>
        <taxon>Muribaculaceae</taxon>
        <taxon>Muribaculum</taxon>
    </lineage>
</organism>
<dbReference type="PANTHER" id="PTHR21599:SF0">
    <property type="entry name" value="GLYCERATE KINASE"/>
    <property type="match status" value="1"/>
</dbReference>
<dbReference type="InterPro" id="IPR004381">
    <property type="entry name" value="Glycerate_kinase"/>
</dbReference>
<keyword evidence="3 4" id="KW-0418">Kinase</keyword>
<dbReference type="SUPFAM" id="SSF110738">
    <property type="entry name" value="Glycerate kinase I"/>
    <property type="match status" value="1"/>
</dbReference>
<dbReference type="Proteomes" id="UP000297031">
    <property type="component" value="Chromosome"/>
</dbReference>
<dbReference type="AlphaFoldDB" id="A0A4P7VLG3"/>
<dbReference type="OrthoDB" id="9774290at2"/>
<protein>
    <submittedName>
        <fullName evidence="5">Glycerate kinase</fullName>
    </submittedName>
</protein>
<dbReference type="InterPro" id="IPR018193">
    <property type="entry name" value="Glyc_kinase_flavodox-like_fold"/>
</dbReference>
<keyword evidence="2 4" id="KW-0808">Transferase</keyword>
<dbReference type="PANTHER" id="PTHR21599">
    <property type="entry name" value="GLYCERATE KINASE"/>
    <property type="match status" value="1"/>
</dbReference>
<reference evidence="5 6" key="1">
    <citation type="submission" date="2019-02" db="EMBL/GenBank/DDBJ databases">
        <title>Isolation and identification of novel species under the genus Muribaculum.</title>
        <authorList>
            <person name="Miyake S."/>
            <person name="Ding Y."/>
            <person name="Low A."/>
            <person name="Soh M."/>
            <person name="Seedorf H."/>
        </authorList>
    </citation>
    <scope>NUCLEOTIDE SEQUENCE [LARGE SCALE GENOMIC DNA]</scope>
    <source>
        <strain evidence="5 6">TLL-A4</strain>
    </source>
</reference>
<dbReference type="EMBL" id="CP039393">
    <property type="protein sequence ID" value="QCD34611.1"/>
    <property type="molecule type" value="Genomic_DNA"/>
</dbReference>
<evidence type="ECO:0000256" key="4">
    <source>
        <dbReference type="PIRNR" id="PIRNR006078"/>
    </source>
</evidence>
<dbReference type="InterPro" id="IPR036129">
    <property type="entry name" value="Glycerate_kinase_sf"/>
</dbReference>
<evidence type="ECO:0000256" key="3">
    <source>
        <dbReference type="ARBA" id="ARBA00022777"/>
    </source>
</evidence>
<comment type="similarity">
    <text evidence="1 4">Belongs to the glycerate kinase type-1 family.</text>
</comment>
<dbReference type="RefSeq" id="WP_136409598.1">
    <property type="nucleotide sequence ID" value="NZ_CP039393.1"/>
</dbReference>
<gene>
    <name evidence="5" type="ORF">E7746_01320</name>
</gene>
<keyword evidence="6" id="KW-1185">Reference proteome</keyword>
<dbReference type="GO" id="GO:0008887">
    <property type="term" value="F:glycerate kinase activity"/>
    <property type="evidence" value="ECO:0007669"/>
    <property type="project" value="UniProtKB-UniRule"/>
</dbReference>
<sequence>MKIIIAPDSFKGSLTSTEAAHAIACGVRDAAPHATLVEIPLADGGEGSVEAVAERLDAQIVTIDTVNPLMKKMTAKYAIAETAEGKTAIIETAAASGLNTVSRDERDIMASSTFGTGLIIADAFSRGCRNFIIGLGGSATNDAGLGILAALGYRHLDRNGKTLTPSGASLSELAHIVASRDADALRDCRFTLMCDVDNPLYGESGAAFTFAAQKGASPQQIEQLDLGLRNWSRCVTRDLGIDVADLPGAGAAGGLGAMFAAFFNAEMRSGIEMVLDLAGFDDELRDADLVITGEGHMDAQTLHGKVPMGVLRHARRAAVPVIALSGAIDHCEEFDRAGMSGVFSIQPSPVSLDEAMQRETASRNLRSTATQIMQLIKAFTCK</sequence>
<evidence type="ECO:0000313" key="6">
    <source>
        <dbReference type="Proteomes" id="UP000297031"/>
    </source>
</evidence>
<dbReference type="NCBIfam" id="TIGR00045">
    <property type="entry name" value="glycerate kinase"/>
    <property type="match status" value="1"/>
</dbReference>
<evidence type="ECO:0000313" key="5">
    <source>
        <dbReference type="EMBL" id="QCD34611.1"/>
    </source>
</evidence>
<proteinExistence type="inferred from homology"/>
<dbReference type="Gene3D" id="3.90.1510.10">
    <property type="entry name" value="Glycerate kinase, domain 2"/>
    <property type="match status" value="1"/>
</dbReference>
<dbReference type="PIRSF" id="PIRSF006078">
    <property type="entry name" value="GlxK"/>
    <property type="match status" value="1"/>
</dbReference>
<dbReference type="KEGG" id="mgod:E7746_01320"/>
<dbReference type="GO" id="GO:0031388">
    <property type="term" value="P:organic acid phosphorylation"/>
    <property type="evidence" value="ECO:0007669"/>
    <property type="project" value="UniProtKB-UniRule"/>
</dbReference>
<dbReference type="InterPro" id="IPR018197">
    <property type="entry name" value="Glycerate_kinase_RE-like"/>
</dbReference>
<dbReference type="Pfam" id="PF02595">
    <property type="entry name" value="Gly_kinase"/>
    <property type="match status" value="1"/>
</dbReference>